<keyword evidence="1" id="KW-1185">Reference proteome</keyword>
<accession>A0A0N5AJW2</accession>
<proteinExistence type="predicted"/>
<evidence type="ECO:0000313" key="1">
    <source>
        <dbReference type="Proteomes" id="UP000046393"/>
    </source>
</evidence>
<dbReference type="AlphaFoldDB" id="A0A0N5AJW2"/>
<evidence type="ECO:0000313" key="2">
    <source>
        <dbReference type="WBParaSite" id="SMUV_0000476001-mRNA-1"/>
    </source>
</evidence>
<organism evidence="1 2">
    <name type="scientific">Syphacia muris</name>
    <dbReference type="NCBI Taxonomy" id="451379"/>
    <lineage>
        <taxon>Eukaryota</taxon>
        <taxon>Metazoa</taxon>
        <taxon>Ecdysozoa</taxon>
        <taxon>Nematoda</taxon>
        <taxon>Chromadorea</taxon>
        <taxon>Rhabditida</taxon>
        <taxon>Spirurina</taxon>
        <taxon>Oxyuridomorpha</taxon>
        <taxon>Oxyuroidea</taxon>
        <taxon>Oxyuridae</taxon>
        <taxon>Syphacia</taxon>
    </lineage>
</organism>
<reference evidence="2" key="1">
    <citation type="submission" date="2017-02" db="UniProtKB">
        <authorList>
            <consortium name="WormBaseParasite"/>
        </authorList>
    </citation>
    <scope>IDENTIFICATION</scope>
</reference>
<dbReference type="Proteomes" id="UP000046393">
    <property type="component" value="Unplaced"/>
</dbReference>
<protein>
    <submittedName>
        <fullName evidence="2">CUE domain-containing protein</fullName>
    </submittedName>
</protein>
<sequence>MYRSCICVSILDCCIVIMLNTGRHITDEAWANTLFGPTGVLTTIFRLMDDRRRDSIPSPKPVDLAKIFNAFLNGPQGDFEDPVAELPEFLGICNRLSCGDIYKAIDQFRKSDFFTNFQTALQLIQDPKGWEILGDLLSNPELIAQFTKGSGFEHFLGSTLPTSKIPTKKPNKGFKKFLFPEVDTTDRNLGIDFSEMVNEVKFEKPVKPTAAELPEIAESVDRNIDYYSAVNFKVTLSKTTTVRPSSKSQMVITRANRIGKANSARKTTLTPPTTSNFRRDNDYYAMYYDD</sequence>
<name>A0A0N5AJW2_9BILA</name>
<dbReference type="WBParaSite" id="SMUV_0000476001-mRNA-1">
    <property type="protein sequence ID" value="SMUV_0000476001-mRNA-1"/>
    <property type="gene ID" value="SMUV_0000476001"/>
</dbReference>